<dbReference type="EMBL" id="JAGTXO010000004">
    <property type="protein sequence ID" value="KAG8468556.1"/>
    <property type="molecule type" value="Genomic_DNA"/>
</dbReference>
<evidence type="ECO:0000256" key="1">
    <source>
        <dbReference type="SAM" id="MobiDB-lite"/>
    </source>
</evidence>
<keyword evidence="2" id="KW-0812">Transmembrane</keyword>
<reference evidence="3" key="1">
    <citation type="submission" date="2021-05" db="EMBL/GenBank/DDBJ databases">
        <title>The genome of the haptophyte Pavlova lutheri (Diacronema luteri, Pavlovales) - a model for lipid biosynthesis in eukaryotic algae.</title>
        <authorList>
            <person name="Hulatt C.J."/>
            <person name="Posewitz M.C."/>
        </authorList>
    </citation>
    <scope>NUCLEOTIDE SEQUENCE</scope>
    <source>
        <strain evidence="3">NIVA-4/92</strain>
    </source>
</reference>
<keyword evidence="4" id="KW-1185">Reference proteome</keyword>
<feature type="transmembrane region" description="Helical" evidence="2">
    <location>
        <begin position="166"/>
        <end position="187"/>
    </location>
</feature>
<feature type="compositionally biased region" description="Basic and acidic residues" evidence="1">
    <location>
        <begin position="28"/>
        <end position="43"/>
    </location>
</feature>
<evidence type="ECO:0000313" key="3">
    <source>
        <dbReference type="EMBL" id="KAG8468556.1"/>
    </source>
</evidence>
<sequence length="342" mass="36676">MRAAQAGGRAFGGAGDAATSGAPPLRASKPDRRGDSLRKRFTRGRRDAHAAVAREQLLHLAQTTADFALVEGCYRTGHVWCALVGATVVLLQHSITWAFSYVYVQTMAGGSARRPRFVDSILAFGPFGVFGFDQLLVLDALRLVCLDEVDFFDLADLVPTYRASRAVFAAFFQAAPVLVLHAALARARARAASPPALVFATPAMSTWDGAVVAASLTLAARSLVLAVARLRGGALLARIPLVAYMSTVLDIGAGLPLHALYTHTMSAYTLGWDPEPDELAQLCAVLSHNRSLVALDMSDRGLGDEHAMQLARMVRGNRLLRLLWLGRTTYRARSGLVRPVGG</sequence>
<dbReference type="Proteomes" id="UP000751190">
    <property type="component" value="Unassembled WGS sequence"/>
</dbReference>
<feature type="transmembrane region" description="Helical" evidence="2">
    <location>
        <begin position="207"/>
        <end position="228"/>
    </location>
</feature>
<feature type="region of interest" description="Disordered" evidence="1">
    <location>
        <begin position="1"/>
        <end position="43"/>
    </location>
</feature>
<protein>
    <submittedName>
        <fullName evidence="3">Uncharacterized protein</fullName>
    </submittedName>
</protein>
<name>A0A8J5XTB3_DIALT</name>
<organism evidence="3 4">
    <name type="scientific">Diacronema lutheri</name>
    <name type="common">Unicellular marine alga</name>
    <name type="synonym">Monochrysis lutheri</name>
    <dbReference type="NCBI Taxonomy" id="2081491"/>
    <lineage>
        <taxon>Eukaryota</taxon>
        <taxon>Haptista</taxon>
        <taxon>Haptophyta</taxon>
        <taxon>Pavlovophyceae</taxon>
        <taxon>Pavlovales</taxon>
        <taxon>Pavlovaceae</taxon>
        <taxon>Diacronema</taxon>
    </lineage>
</organism>
<evidence type="ECO:0000313" key="4">
    <source>
        <dbReference type="Proteomes" id="UP000751190"/>
    </source>
</evidence>
<dbReference type="Gene3D" id="3.80.10.10">
    <property type="entry name" value="Ribonuclease Inhibitor"/>
    <property type="match status" value="1"/>
</dbReference>
<dbReference type="InterPro" id="IPR032675">
    <property type="entry name" value="LRR_dom_sf"/>
</dbReference>
<gene>
    <name evidence="3" type="ORF">KFE25_013639</name>
</gene>
<dbReference type="AlphaFoldDB" id="A0A8J5XTB3"/>
<evidence type="ECO:0000256" key="2">
    <source>
        <dbReference type="SAM" id="Phobius"/>
    </source>
</evidence>
<keyword evidence="2" id="KW-1133">Transmembrane helix</keyword>
<accession>A0A8J5XTB3</accession>
<proteinExistence type="predicted"/>
<dbReference type="SUPFAM" id="SSF52047">
    <property type="entry name" value="RNI-like"/>
    <property type="match status" value="1"/>
</dbReference>
<feature type="transmembrane region" description="Helical" evidence="2">
    <location>
        <begin position="123"/>
        <end position="145"/>
    </location>
</feature>
<comment type="caution">
    <text evidence="3">The sequence shown here is derived from an EMBL/GenBank/DDBJ whole genome shotgun (WGS) entry which is preliminary data.</text>
</comment>
<keyword evidence="2" id="KW-0472">Membrane</keyword>